<gene>
    <name evidence="2" type="ORF">CDL12_06341</name>
</gene>
<feature type="region of interest" description="Disordered" evidence="1">
    <location>
        <begin position="1"/>
        <end position="36"/>
    </location>
</feature>
<keyword evidence="3" id="KW-1185">Reference proteome</keyword>
<dbReference type="Proteomes" id="UP000231279">
    <property type="component" value="Unassembled WGS sequence"/>
</dbReference>
<dbReference type="EMBL" id="NKXS01001034">
    <property type="protein sequence ID" value="PIN20966.1"/>
    <property type="molecule type" value="Genomic_DNA"/>
</dbReference>
<feature type="compositionally biased region" description="Low complexity" evidence="1">
    <location>
        <begin position="13"/>
        <end position="24"/>
    </location>
</feature>
<proteinExistence type="predicted"/>
<evidence type="ECO:0000256" key="1">
    <source>
        <dbReference type="SAM" id="MobiDB-lite"/>
    </source>
</evidence>
<dbReference type="AlphaFoldDB" id="A0A2G9HTW9"/>
<organism evidence="2 3">
    <name type="scientific">Handroanthus impetiginosus</name>
    <dbReference type="NCBI Taxonomy" id="429701"/>
    <lineage>
        <taxon>Eukaryota</taxon>
        <taxon>Viridiplantae</taxon>
        <taxon>Streptophyta</taxon>
        <taxon>Embryophyta</taxon>
        <taxon>Tracheophyta</taxon>
        <taxon>Spermatophyta</taxon>
        <taxon>Magnoliopsida</taxon>
        <taxon>eudicotyledons</taxon>
        <taxon>Gunneridae</taxon>
        <taxon>Pentapetalae</taxon>
        <taxon>asterids</taxon>
        <taxon>lamiids</taxon>
        <taxon>Lamiales</taxon>
        <taxon>Bignoniaceae</taxon>
        <taxon>Crescentiina</taxon>
        <taxon>Tabebuia alliance</taxon>
        <taxon>Handroanthus</taxon>
    </lineage>
</organism>
<dbReference type="OrthoDB" id="610799at2759"/>
<dbReference type="STRING" id="429701.A0A2G9HTW9"/>
<dbReference type="PANTHER" id="PTHR33647">
    <property type="entry name" value="OS01G0793900 PROTEIN"/>
    <property type="match status" value="1"/>
</dbReference>
<comment type="caution">
    <text evidence="2">The sequence shown here is derived from an EMBL/GenBank/DDBJ whole genome shotgun (WGS) entry which is preliminary data.</text>
</comment>
<accession>A0A2G9HTW9</accession>
<evidence type="ECO:0000313" key="3">
    <source>
        <dbReference type="Proteomes" id="UP000231279"/>
    </source>
</evidence>
<name>A0A2G9HTW9_9LAMI</name>
<dbReference type="PANTHER" id="PTHR33647:SF5">
    <property type="entry name" value="OS01G0793900 PROTEIN"/>
    <property type="match status" value="1"/>
</dbReference>
<reference evidence="3" key="1">
    <citation type="journal article" date="2018" name="Gigascience">
        <title>Genome assembly of the Pink Ipe (Handroanthus impetiginosus, Bignoniaceae), a highly valued, ecologically keystone Neotropical timber forest tree.</title>
        <authorList>
            <person name="Silva-Junior O.B."/>
            <person name="Grattapaglia D."/>
            <person name="Novaes E."/>
            <person name="Collevatti R.G."/>
        </authorList>
    </citation>
    <scope>NUCLEOTIDE SEQUENCE [LARGE SCALE GENOMIC DNA]</scope>
    <source>
        <strain evidence="3">cv. UFG-1</strain>
    </source>
</reference>
<protein>
    <submittedName>
        <fullName evidence="2">Uncharacterized protein</fullName>
    </submittedName>
</protein>
<evidence type="ECO:0000313" key="2">
    <source>
        <dbReference type="EMBL" id="PIN20966.1"/>
    </source>
</evidence>
<sequence>MGNCIRKGSSTQWGGDDWGSFGSGDKNRNRGNLYGGASVQESGLLGENDGVLSGSLAQGTEVKIKISKKQLEKLLEEADTEGLSVQQVLAKLMEGSDQFETHRQSCGPALQSIPE</sequence>